<evidence type="ECO:0000313" key="4">
    <source>
        <dbReference type="EMBL" id="VDO82132.1"/>
    </source>
</evidence>
<evidence type="ECO:0000256" key="1">
    <source>
        <dbReference type="RuleBase" id="RU003425"/>
    </source>
</evidence>
<evidence type="ECO:0000313" key="6">
    <source>
        <dbReference type="WBParaSite" id="HPLM_0002021401-mRNA-1"/>
    </source>
</evidence>
<gene>
    <name evidence="4" type="ORF">HPLM_LOCUS20206</name>
</gene>
<dbReference type="STRING" id="6290.A0A0N4X772"/>
<comment type="function">
    <text evidence="1">Central component in molecular interactions underlying sperm crawling. Forms an extensive filament system that extends from sperm villipoda, along the leading edge of the pseudopod.</text>
</comment>
<dbReference type="WBParaSite" id="HPLM_0002021401-mRNA-1">
    <property type="protein sequence ID" value="HPLM_0002021401-mRNA-1"/>
    <property type="gene ID" value="HPLM_0002021401"/>
</dbReference>
<dbReference type="OMA" id="YIKAPDE"/>
<keyword evidence="5" id="KW-1185">Reference proteome</keyword>
<dbReference type="Proteomes" id="UP000268014">
    <property type="component" value="Unassembled WGS sequence"/>
</dbReference>
<keyword evidence="1" id="KW-0963">Cytoplasm</keyword>
<dbReference type="SUPFAM" id="SSF49354">
    <property type="entry name" value="PapD-like"/>
    <property type="match status" value="1"/>
</dbReference>
<evidence type="ECO:0000256" key="2">
    <source>
        <dbReference type="SAM" id="MobiDB-lite"/>
    </source>
</evidence>
<organism evidence="6">
    <name type="scientific">Haemonchus placei</name>
    <name type="common">Barber's pole worm</name>
    <dbReference type="NCBI Taxonomy" id="6290"/>
    <lineage>
        <taxon>Eukaryota</taxon>
        <taxon>Metazoa</taxon>
        <taxon>Ecdysozoa</taxon>
        <taxon>Nematoda</taxon>
        <taxon>Chromadorea</taxon>
        <taxon>Rhabditida</taxon>
        <taxon>Rhabditina</taxon>
        <taxon>Rhabditomorpha</taxon>
        <taxon>Strongyloidea</taxon>
        <taxon>Trichostrongylidae</taxon>
        <taxon>Haemonchus</taxon>
    </lineage>
</organism>
<dbReference type="AlphaFoldDB" id="A0A0N4X772"/>
<evidence type="ECO:0000313" key="5">
    <source>
        <dbReference type="Proteomes" id="UP000268014"/>
    </source>
</evidence>
<sequence>MGDFKLQLEPSDKIIFSGKKLGEEATQASIKITNTLKDRVAYKVKCTSNEMFRIRPPVGALKPDDSVTVSLTFNAGKTVPDSGKHYFAVYYIKAPDEKKAPRATWADHKGDPEGTKRLYIDFKKEEEEKKEEKKDEEKKDEKKDEEKKDEKKDEEKKDEKKEEKKDEEKKDEKKDEEKKDEKKDEEKKEEK</sequence>
<keyword evidence="1" id="KW-0206">Cytoskeleton</keyword>
<feature type="region of interest" description="Disordered" evidence="2">
    <location>
        <begin position="98"/>
        <end position="191"/>
    </location>
</feature>
<evidence type="ECO:0000259" key="3">
    <source>
        <dbReference type="PROSITE" id="PS50202"/>
    </source>
</evidence>
<reference evidence="6" key="1">
    <citation type="submission" date="2017-02" db="UniProtKB">
        <authorList>
            <consortium name="WormBaseParasite"/>
        </authorList>
    </citation>
    <scope>IDENTIFICATION</scope>
</reference>
<dbReference type="InterPro" id="IPR013783">
    <property type="entry name" value="Ig-like_fold"/>
</dbReference>
<proteinExistence type="predicted"/>
<accession>A0A0N4X772</accession>
<dbReference type="InterPro" id="IPR000535">
    <property type="entry name" value="MSP_dom"/>
</dbReference>
<dbReference type="Pfam" id="PF00635">
    <property type="entry name" value="Motile_Sperm"/>
    <property type="match status" value="1"/>
</dbReference>
<protein>
    <recommendedName>
        <fullName evidence="1">Major sperm protein</fullName>
    </recommendedName>
</protein>
<dbReference type="Gene3D" id="2.60.40.10">
    <property type="entry name" value="Immunoglobulins"/>
    <property type="match status" value="1"/>
</dbReference>
<feature type="domain" description="MSP" evidence="3">
    <location>
        <begin position="5"/>
        <end position="123"/>
    </location>
</feature>
<dbReference type="PROSITE" id="PS50202">
    <property type="entry name" value="MSP"/>
    <property type="match status" value="1"/>
</dbReference>
<reference evidence="4 5" key="2">
    <citation type="submission" date="2018-11" db="EMBL/GenBank/DDBJ databases">
        <authorList>
            <consortium name="Pathogen Informatics"/>
        </authorList>
    </citation>
    <scope>NUCLEOTIDE SEQUENCE [LARGE SCALE GENOMIC DNA]</scope>
    <source>
        <strain evidence="4 5">MHpl1</strain>
    </source>
</reference>
<dbReference type="InterPro" id="IPR008962">
    <property type="entry name" value="PapD-like_sf"/>
</dbReference>
<dbReference type="PANTHER" id="PTHR21513">
    <property type="entry name" value="MAJOR SPERM PROTEIN"/>
    <property type="match status" value="1"/>
</dbReference>
<dbReference type="EMBL" id="UZAF01021954">
    <property type="protein sequence ID" value="VDO82132.1"/>
    <property type="molecule type" value="Genomic_DNA"/>
</dbReference>
<dbReference type="OrthoDB" id="75724at2759"/>
<name>A0A0N4X772_HAEPC</name>
<dbReference type="PANTHER" id="PTHR21513:SF19">
    <property type="entry name" value="MAJOR SPERM PROTEIN"/>
    <property type="match status" value="1"/>
</dbReference>